<dbReference type="InterPro" id="IPR007863">
    <property type="entry name" value="Peptidase_M16_C"/>
</dbReference>
<gene>
    <name evidence="8" type="ORF">PLUA15_50056</name>
</gene>
<dbReference type="InterPro" id="IPR050626">
    <property type="entry name" value="Peptidase_M16"/>
</dbReference>
<dbReference type="InterPro" id="IPR011765">
    <property type="entry name" value="Pept_M16_N"/>
</dbReference>
<proteinExistence type="inferred from homology"/>
<dbReference type="InterPro" id="IPR011249">
    <property type="entry name" value="Metalloenz_LuxS/M16"/>
</dbReference>
<feature type="domain" description="Peptidase M16 N-terminal" evidence="6">
    <location>
        <begin position="73"/>
        <end position="217"/>
    </location>
</feature>
<dbReference type="AlphaFoldDB" id="A0AAX2HBI9"/>
<organism evidence="8 9">
    <name type="scientific">Pseudomonas lundensis</name>
    <dbReference type="NCBI Taxonomy" id="86185"/>
    <lineage>
        <taxon>Bacteria</taxon>
        <taxon>Pseudomonadati</taxon>
        <taxon>Pseudomonadota</taxon>
        <taxon>Gammaproteobacteria</taxon>
        <taxon>Pseudomonadales</taxon>
        <taxon>Pseudomonadaceae</taxon>
        <taxon>Pseudomonas</taxon>
    </lineage>
</organism>
<dbReference type="RefSeq" id="WP_097192585.1">
    <property type="nucleotide sequence ID" value="NZ_OBKZ01000045.1"/>
</dbReference>
<dbReference type="GO" id="GO:0006508">
    <property type="term" value="P:proteolysis"/>
    <property type="evidence" value="ECO:0007669"/>
    <property type="project" value="UniProtKB-KW"/>
</dbReference>
<keyword evidence="3" id="KW-0378">Hydrolase</keyword>
<keyword evidence="4" id="KW-0862">Zinc</keyword>
<dbReference type="Gene3D" id="3.30.830.10">
    <property type="entry name" value="Metalloenzyme, LuxS/M16 peptidase-like"/>
    <property type="match status" value="2"/>
</dbReference>
<comment type="similarity">
    <text evidence="1">Belongs to the peptidase M16 family.</text>
</comment>
<evidence type="ECO:0000256" key="1">
    <source>
        <dbReference type="ARBA" id="ARBA00007261"/>
    </source>
</evidence>
<evidence type="ECO:0000259" key="6">
    <source>
        <dbReference type="Pfam" id="PF00675"/>
    </source>
</evidence>
<dbReference type="PANTHER" id="PTHR43690">
    <property type="entry name" value="NARDILYSIN"/>
    <property type="match status" value="1"/>
</dbReference>
<evidence type="ECO:0000256" key="2">
    <source>
        <dbReference type="ARBA" id="ARBA00022670"/>
    </source>
</evidence>
<evidence type="ECO:0000259" key="7">
    <source>
        <dbReference type="Pfam" id="PF05193"/>
    </source>
</evidence>
<dbReference type="Pfam" id="PF00675">
    <property type="entry name" value="Peptidase_M16"/>
    <property type="match status" value="1"/>
</dbReference>
<feature type="domain" description="Peptidase M16 C-terminal" evidence="7">
    <location>
        <begin position="224"/>
        <end position="395"/>
    </location>
</feature>
<sequence length="514" mass="57002">MNNPETFTRCALTCLIALLGIALCMGRYLHAAEHPAPSLPLQSLRELTEPEAVTTAPLIQSWRLKQGTRVLFVESHRLPMIDLKLSFAAGSYHDGDSPGLAAMTQSLFSGDSALKQANDIARGFDRYGVKITHGIDTEHSYYTLRSLSDKAILDPVMALFTETLTRPTFSEANLQRIRRSLQTDLKLEQSLPESRALALIRATLYKDHPLSRPVNGTTQSLEHIDARQVRDFYRRAYTAANAHIVIVGDLTPEQARAFSQHLADALPQGPALAAAPTFTAAPSNGQHVHLEEEANRTLLLMMQNALPNQHPDAIAIRIANVVFSHVLNAQLREKYSVTYGVFSDIEHARGATGWMIQFSTPPSYSREALNLAKTLFAQFLKEGPSEEQLDTIKQYLRQTLPQLMATNKNLLNELGIINRFDQALDFTLKTAAIQKMTPQQITAAMKRHLDADSWVSLTLGPSVEQRPLPDIVTETPDTGQTCTSTNWASPGQHTLLGHRSVLWQLKHTPTPVTD</sequence>
<evidence type="ECO:0000256" key="5">
    <source>
        <dbReference type="ARBA" id="ARBA00023049"/>
    </source>
</evidence>
<protein>
    <submittedName>
        <fullName evidence="8">Peptidase M16 domain-containing protein</fullName>
    </submittedName>
</protein>
<evidence type="ECO:0000256" key="3">
    <source>
        <dbReference type="ARBA" id="ARBA00022801"/>
    </source>
</evidence>
<evidence type="ECO:0000256" key="4">
    <source>
        <dbReference type="ARBA" id="ARBA00022833"/>
    </source>
</evidence>
<dbReference type="SUPFAM" id="SSF63411">
    <property type="entry name" value="LuxS/MPP-like metallohydrolase"/>
    <property type="match status" value="2"/>
</dbReference>
<accession>A0AAX2HBI9</accession>
<dbReference type="EMBL" id="OBKZ01000045">
    <property type="protein sequence ID" value="SOB54183.1"/>
    <property type="molecule type" value="Genomic_DNA"/>
</dbReference>
<comment type="caution">
    <text evidence="8">The sequence shown here is derived from an EMBL/GenBank/DDBJ whole genome shotgun (WGS) entry which is preliminary data.</text>
</comment>
<dbReference type="PANTHER" id="PTHR43690:SF17">
    <property type="entry name" value="PROTEIN YHJJ"/>
    <property type="match status" value="1"/>
</dbReference>
<reference evidence="8 9" key="1">
    <citation type="submission" date="2017-08" db="EMBL/GenBank/DDBJ databases">
        <authorList>
            <person name="Chaillou S."/>
        </authorList>
    </citation>
    <scope>NUCLEOTIDE SEQUENCE [LARGE SCALE GENOMIC DNA]</scope>
    <source>
        <strain evidence="8 9">MFPA15A1205</strain>
    </source>
</reference>
<dbReference type="Proteomes" id="UP000219564">
    <property type="component" value="Unassembled WGS sequence"/>
</dbReference>
<evidence type="ECO:0000313" key="8">
    <source>
        <dbReference type="EMBL" id="SOB54183.1"/>
    </source>
</evidence>
<keyword evidence="5" id="KW-0482">Metalloprotease</keyword>
<name>A0AAX2HBI9_9PSED</name>
<dbReference type="Pfam" id="PF05193">
    <property type="entry name" value="Peptidase_M16_C"/>
    <property type="match status" value="1"/>
</dbReference>
<dbReference type="GO" id="GO:0046872">
    <property type="term" value="F:metal ion binding"/>
    <property type="evidence" value="ECO:0007669"/>
    <property type="project" value="InterPro"/>
</dbReference>
<dbReference type="GO" id="GO:0008237">
    <property type="term" value="F:metallopeptidase activity"/>
    <property type="evidence" value="ECO:0007669"/>
    <property type="project" value="UniProtKB-KW"/>
</dbReference>
<evidence type="ECO:0000313" key="9">
    <source>
        <dbReference type="Proteomes" id="UP000219564"/>
    </source>
</evidence>
<keyword evidence="2" id="KW-0645">Protease</keyword>